<dbReference type="Pfam" id="PF03795">
    <property type="entry name" value="YCII"/>
    <property type="match status" value="1"/>
</dbReference>
<reference evidence="3 4" key="1">
    <citation type="submission" date="2015-04" db="EMBL/GenBank/DDBJ databases">
        <title>Complete genome of flavobacterium.</title>
        <authorList>
            <person name="Kwon Y.M."/>
            <person name="Kim S.-J."/>
        </authorList>
    </citation>
    <scope>NUCLEOTIDE SEQUENCE [LARGE SCALE GENOMIC DNA]</scope>
    <source>
        <strain evidence="3 4">DK169</strain>
    </source>
</reference>
<evidence type="ECO:0000256" key="1">
    <source>
        <dbReference type="ARBA" id="ARBA00007689"/>
    </source>
</evidence>
<dbReference type="SUPFAM" id="SSF54909">
    <property type="entry name" value="Dimeric alpha+beta barrel"/>
    <property type="match status" value="1"/>
</dbReference>
<protein>
    <recommendedName>
        <fullName evidence="2">YCII-related domain-containing protein</fullName>
    </recommendedName>
</protein>
<comment type="similarity">
    <text evidence="1">Belongs to the YciI family.</text>
</comment>
<dbReference type="RefSeq" id="WP_055395423.1">
    <property type="nucleotide sequence ID" value="NZ_LCTZ01000002.1"/>
</dbReference>
<accession>A0A0Q1DN52</accession>
<dbReference type="STRING" id="346185.AAY42_11770"/>
<feature type="domain" description="YCII-related" evidence="2">
    <location>
        <begin position="15"/>
        <end position="114"/>
    </location>
</feature>
<comment type="caution">
    <text evidence="3">The sequence shown here is derived from an EMBL/GenBank/DDBJ whole genome shotgun (WGS) entry which is preliminary data.</text>
</comment>
<dbReference type="EMBL" id="LCTZ01000002">
    <property type="protein sequence ID" value="KQC30471.1"/>
    <property type="molecule type" value="Genomic_DNA"/>
</dbReference>
<organism evidence="3 4">
    <name type="scientific">Flagellimonas eckloniae</name>
    <dbReference type="NCBI Taxonomy" id="346185"/>
    <lineage>
        <taxon>Bacteria</taxon>
        <taxon>Pseudomonadati</taxon>
        <taxon>Bacteroidota</taxon>
        <taxon>Flavobacteriia</taxon>
        <taxon>Flavobacteriales</taxon>
        <taxon>Flavobacteriaceae</taxon>
        <taxon>Flagellimonas</taxon>
    </lineage>
</organism>
<evidence type="ECO:0000313" key="3">
    <source>
        <dbReference type="EMBL" id="KQC30471.1"/>
    </source>
</evidence>
<sequence>MSNFLYLFRGGYDDYNKLSQEEKEDLTKDWEKWLGRLKEQGKLVEGLPLSQEGKVVHIKGGLITNGPFAEGVEVVGGYTIVIAKDIDEAVEISKGNPHFNFENSILEIREITSMDVQQPNN</sequence>
<keyword evidence="4" id="KW-1185">Reference proteome</keyword>
<dbReference type="InterPro" id="IPR005545">
    <property type="entry name" value="YCII"/>
</dbReference>
<gene>
    <name evidence="3" type="ORF">AAY42_11770</name>
</gene>
<proteinExistence type="inferred from homology"/>
<dbReference type="PANTHER" id="PTHR35174:SF1">
    <property type="entry name" value="BLL0086 PROTEIN"/>
    <property type="match status" value="1"/>
</dbReference>
<dbReference type="Gene3D" id="3.30.70.1060">
    <property type="entry name" value="Dimeric alpha+beta barrel"/>
    <property type="match status" value="1"/>
</dbReference>
<dbReference type="OrthoDB" id="7782105at2"/>
<dbReference type="InterPro" id="IPR011008">
    <property type="entry name" value="Dimeric_a/b-barrel"/>
</dbReference>
<evidence type="ECO:0000313" key="4">
    <source>
        <dbReference type="Proteomes" id="UP000050827"/>
    </source>
</evidence>
<dbReference type="Proteomes" id="UP000050827">
    <property type="component" value="Unassembled WGS sequence"/>
</dbReference>
<name>A0A0Q1DN52_9FLAO</name>
<dbReference type="AlphaFoldDB" id="A0A0Q1DN52"/>
<evidence type="ECO:0000259" key="2">
    <source>
        <dbReference type="Pfam" id="PF03795"/>
    </source>
</evidence>
<dbReference type="PANTHER" id="PTHR35174">
    <property type="entry name" value="BLL7171 PROTEIN-RELATED"/>
    <property type="match status" value="1"/>
</dbReference>